<protein>
    <recommendedName>
        <fullName evidence="3">DUF2867 domain-containing protein</fullName>
    </recommendedName>
</protein>
<dbReference type="Gene3D" id="3.30.530.20">
    <property type="match status" value="1"/>
</dbReference>
<sequence length="193" mass="21217">MDRVLPHWDQRERHERWIAADPDRVWWALADLRADELPLTSLLSRVRGGPAAWRGGQPELAGLKVLENMAPRRLHADPPRELLLGDIARYAALRPSRPDVPRGDLCAFRAFNDPGWTKVAMNFTLCTQGGGTLLRTETRVLSTDAAAKRAFARYWLLVRAGSGLIRRDILRGVDARVGAVAGAPVVGTGVGEG</sequence>
<keyword evidence="2" id="KW-1185">Reference proteome</keyword>
<dbReference type="AlphaFoldDB" id="A0A1Q9LPJ2"/>
<dbReference type="STRING" id="1193682.BJP25_15565"/>
<dbReference type="Proteomes" id="UP000186040">
    <property type="component" value="Unassembled WGS sequence"/>
</dbReference>
<gene>
    <name evidence="1" type="ORF">BJP25_15565</name>
</gene>
<comment type="caution">
    <text evidence="1">The sequence shown here is derived from an EMBL/GenBank/DDBJ whole genome shotgun (WGS) entry which is preliminary data.</text>
</comment>
<accession>A0A1Q9LPJ2</accession>
<evidence type="ECO:0008006" key="3">
    <source>
        <dbReference type="Google" id="ProtNLM"/>
    </source>
</evidence>
<name>A0A1Q9LPJ2_9PSEU</name>
<organism evidence="1 2">
    <name type="scientific">Actinokineospora bangkokensis</name>
    <dbReference type="NCBI Taxonomy" id="1193682"/>
    <lineage>
        <taxon>Bacteria</taxon>
        <taxon>Bacillati</taxon>
        <taxon>Actinomycetota</taxon>
        <taxon>Actinomycetes</taxon>
        <taxon>Pseudonocardiales</taxon>
        <taxon>Pseudonocardiaceae</taxon>
        <taxon>Actinokineospora</taxon>
    </lineage>
</organism>
<evidence type="ECO:0000313" key="1">
    <source>
        <dbReference type="EMBL" id="OLR93913.1"/>
    </source>
</evidence>
<reference evidence="1 2" key="1">
    <citation type="submission" date="2016-10" db="EMBL/GenBank/DDBJ databases">
        <title>The Draft Genome Sequence of Actinokineospora bangkokensis 44EHWT reveals the biosynthetic pathway of antifungal compounds Thailandins with unusual extender unit butylmalonyl-CoA.</title>
        <authorList>
            <person name="Greule A."/>
            <person name="Intra B."/>
            <person name="Flemming S."/>
            <person name="Rommel M.G."/>
            <person name="Panbangred W."/>
            <person name="Bechthold A."/>
        </authorList>
    </citation>
    <scope>NUCLEOTIDE SEQUENCE [LARGE SCALE GENOMIC DNA]</scope>
    <source>
        <strain evidence="1 2">44EHW</strain>
    </source>
</reference>
<evidence type="ECO:0000313" key="2">
    <source>
        <dbReference type="Proteomes" id="UP000186040"/>
    </source>
</evidence>
<dbReference type="InterPro" id="IPR023393">
    <property type="entry name" value="START-like_dom_sf"/>
</dbReference>
<dbReference type="EMBL" id="MKQR01000009">
    <property type="protein sequence ID" value="OLR93913.1"/>
    <property type="molecule type" value="Genomic_DNA"/>
</dbReference>
<proteinExistence type="predicted"/>